<feature type="binding site" evidence="9">
    <location>
        <position position="26"/>
    </location>
    <ligand>
        <name>NADPH</name>
        <dbReference type="ChEBI" id="CHEBI:57783"/>
    </ligand>
</feature>
<comment type="caution">
    <text evidence="9">Lacks conserved residue(s) required for the propagation of feature annotation.</text>
</comment>
<dbReference type="GO" id="GO:0030145">
    <property type="term" value="F:manganese ion binding"/>
    <property type="evidence" value="ECO:0007669"/>
    <property type="project" value="TreeGrafter"/>
</dbReference>
<comment type="pathway">
    <text evidence="1 9">Isoprenoid biosynthesis; isopentenyl diphosphate biosynthesis via DXP pathway; isopentenyl diphosphate from 1-deoxy-D-xylulose 5-phosphate: step 1/6.</text>
</comment>
<feature type="binding site" evidence="9">
    <location>
        <position position="139"/>
    </location>
    <ligand>
        <name>NADPH</name>
        <dbReference type="ChEBI" id="CHEBI:57783"/>
    </ligand>
</feature>
<dbReference type="SUPFAM" id="SSF51735">
    <property type="entry name" value="NAD(P)-binding Rossmann-fold domains"/>
    <property type="match status" value="1"/>
</dbReference>
<feature type="binding site" evidence="9">
    <location>
        <position position="234"/>
    </location>
    <ligand>
        <name>Mn(2+)</name>
        <dbReference type="ChEBI" id="CHEBI:29035"/>
    </ligand>
</feature>
<dbReference type="InterPro" id="IPR013512">
    <property type="entry name" value="DXP_reductoisomerase_N"/>
</dbReference>
<feature type="binding site" evidence="9">
    <location>
        <position position="218"/>
    </location>
    <ligand>
        <name>NADPH</name>
        <dbReference type="ChEBI" id="CHEBI:57783"/>
    </ligand>
</feature>
<dbReference type="STRING" id="1827387.A4S15_10975"/>
<dbReference type="PANTHER" id="PTHR30525">
    <property type="entry name" value="1-DEOXY-D-XYLULOSE 5-PHOSPHATE REDUCTOISOMERASE"/>
    <property type="match status" value="1"/>
</dbReference>
<accession>A0A1W9HVL8</accession>
<keyword evidence="5 9" id="KW-0560">Oxidoreductase</keyword>
<dbReference type="InterPro" id="IPR013644">
    <property type="entry name" value="DXP_reductoisomerase_C"/>
</dbReference>
<organism evidence="13 14">
    <name type="scientific">Candidatus Raskinella chloraquaticus</name>
    <dbReference type="NCBI Taxonomy" id="1951219"/>
    <lineage>
        <taxon>Bacteria</taxon>
        <taxon>Pseudomonadati</taxon>
        <taxon>Pseudomonadota</taxon>
        <taxon>Alphaproteobacteria</taxon>
        <taxon>Hyphomicrobiales</taxon>
        <taxon>Phreatobacteraceae</taxon>
        <taxon>Candidatus Raskinella</taxon>
    </lineage>
</organism>
<evidence type="ECO:0000259" key="12">
    <source>
        <dbReference type="Pfam" id="PF13288"/>
    </source>
</evidence>
<keyword evidence="13" id="KW-0413">Isomerase</keyword>
<sequence>MVSAPFAMAAPSGLAQARSVSLLGATGSIGASTVDLLLRHAGAYSVEAVTAHRRADELAAIARKLKAKVAVVADATAYGALKAALSGSGIEAAAGDEAVVEAAARPVDICVAAIVGSAGLKATFAAAGAAKALALANKESLVCSGELLNQAVRASGGIMLPTDSEHNAIFQILNGLDARHAEEIILTASGGPFRATSPAQMRLVKPQDALKHPTWTMGAKITIDSATLVNKGLELIEAHHLFGVAPDKLSVLVHPQSIIHGLVRFADGSVLAHLGPADMRVPIASCLAWPQRIDSGARRLDLSEVATLTFEAPDLQRFAGLKLTQDAMIAGGGAPCVLNAANEIAVEAFLEGRLGFMGIPDLIAETLDLCTGRGMTAPPADVHAVLTLDVEARRLAAQLLPHIAARSW</sequence>
<dbReference type="EC" id="1.1.1.267" evidence="9"/>
<gene>
    <name evidence="9" type="primary">dxr</name>
    <name evidence="13" type="ORF">A4S15_10975</name>
</gene>
<feature type="binding site" evidence="9">
    <location>
        <position position="234"/>
    </location>
    <ligand>
        <name>1-deoxy-D-xylulose 5-phosphate</name>
        <dbReference type="ChEBI" id="CHEBI:57792"/>
    </ligand>
</feature>
<evidence type="ECO:0000256" key="1">
    <source>
        <dbReference type="ARBA" id="ARBA00005094"/>
    </source>
</evidence>
<evidence type="ECO:0000256" key="6">
    <source>
        <dbReference type="ARBA" id="ARBA00023211"/>
    </source>
</evidence>
<dbReference type="PANTHER" id="PTHR30525:SF0">
    <property type="entry name" value="1-DEOXY-D-XYLULOSE 5-PHOSPHATE REDUCTOISOMERASE, CHLOROPLASTIC"/>
    <property type="match status" value="1"/>
</dbReference>
<dbReference type="UniPathway" id="UPA00056">
    <property type="reaction ID" value="UER00092"/>
</dbReference>
<keyword evidence="3 9" id="KW-0479">Metal-binding</keyword>
<proteinExistence type="inferred from homology"/>
<dbReference type="AlphaFoldDB" id="A0A1W9HVL8"/>
<evidence type="ECO:0000256" key="2">
    <source>
        <dbReference type="ARBA" id="ARBA00006825"/>
    </source>
</evidence>
<dbReference type="GO" id="GO:0070402">
    <property type="term" value="F:NADPH binding"/>
    <property type="evidence" value="ECO:0007669"/>
    <property type="project" value="InterPro"/>
</dbReference>
<comment type="caution">
    <text evidence="13">The sequence shown here is derived from an EMBL/GenBank/DDBJ whole genome shotgun (WGS) entry which is preliminary data.</text>
</comment>
<protein>
    <recommendedName>
        <fullName evidence="9">1-deoxy-D-xylulose 5-phosphate reductoisomerase</fullName>
        <shortName evidence="9">DXP reductoisomerase</shortName>
        <ecNumber evidence="9">1.1.1.267</ecNumber>
    </recommendedName>
    <alternativeName>
        <fullName evidence="9">1-deoxyxylulose-5-phosphate reductoisomerase</fullName>
    </alternativeName>
    <alternativeName>
        <fullName evidence="9">2-C-methyl-D-erythritol 4-phosphate synthase</fullName>
    </alternativeName>
</protein>
<dbReference type="InterPro" id="IPR036169">
    <property type="entry name" value="DXPR_C_sf"/>
</dbReference>
<dbReference type="Pfam" id="PF13288">
    <property type="entry name" value="DXPR_C"/>
    <property type="match status" value="1"/>
</dbReference>
<feature type="binding site" evidence="9">
    <location>
        <position position="29"/>
    </location>
    <ligand>
        <name>NADPH</name>
        <dbReference type="ChEBI" id="CHEBI:57783"/>
    </ligand>
</feature>
<dbReference type="GO" id="GO:0051484">
    <property type="term" value="P:isopentenyl diphosphate biosynthetic process, methylerythritol 4-phosphate pathway involved in terpenoid biosynthetic process"/>
    <property type="evidence" value="ECO:0007669"/>
    <property type="project" value="UniProtKB-ARBA"/>
</dbReference>
<dbReference type="PIRSF" id="PIRSF006205">
    <property type="entry name" value="Dxp_reductismrs"/>
    <property type="match status" value="1"/>
</dbReference>
<evidence type="ECO:0000313" key="13">
    <source>
        <dbReference type="EMBL" id="OQW51352.1"/>
    </source>
</evidence>
<dbReference type="HAMAP" id="MF_00183">
    <property type="entry name" value="DXP_reductoisom"/>
    <property type="match status" value="1"/>
</dbReference>
<dbReference type="InterPro" id="IPR026877">
    <property type="entry name" value="DXPR_C"/>
</dbReference>
<feature type="binding site" evidence="9">
    <location>
        <position position="230"/>
    </location>
    <ligand>
        <name>1-deoxy-D-xylulose 5-phosphate</name>
        <dbReference type="ChEBI" id="CHEBI:57792"/>
    </ligand>
</feature>
<feature type="binding site" evidence="9">
    <location>
        <position position="27"/>
    </location>
    <ligand>
        <name>NADPH</name>
        <dbReference type="ChEBI" id="CHEBI:57783"/>
    </ligand>
</feature>
<feature type="binding site" evidence="9">
    <location>
        <position position="231"/>
    </location>
    <ligand>
        <name>1-deoxy-D-xylulose 5-phosphate</name>
        <dbReference type="ChEBI" id="CHEBI:57792"/>
    </ligand>
</feature>
<dbReference type="Gene3D" id="1.10.1740.10">
    <property type="match status" value="1"/>
</dbReference>
<comment type="catalytic activity">
    <reaction evidence="8">
        <text>2-C-methyl-D-erythritol 4-phosphate + NADP(+) = 1-deoxy-D-xylulose 5-phosphate + NADPH + H(+)</text>
        <dbReference type="Rhea" id="RHEA:13717"/>
        <dbReference type="ChEBI" id="CHEBI:15378"/>
        <dbReference type="ChEBI" id="CHEBI:57783"/>
        <dbReference type="ChEBI" id="CHEBI:57792"/>
        <dbReference type="ChEBI" id="CHEBI:58262"/>
        <dbReference type="ChEBI" id="CHEBI:58349"/>
        <dbReference type="EC" id="1.1.1.267"/>
    </reaction>
    <physiologicalReaction direction="right-to-left" evidence="8">
        <dbReference type="Rhea" id="RHEA:13719"/>
    </physiologicalReaction>
</comment>
<feature type="binding site" evidence="9">
    <location>
        <position position="189"/>
    </location>
    <ligand>
        <name>1-deoxy-D-xylulose 5-phosphate</name>
        <dbReference type="ChEBI" id="CHEBI:57792"/>
    </ligand>
</feature>
<dbReference type="Pfam" id="PF08436">
    <property type="entry name" value="DXP_redisom_C"/>
    <property type="match status" value="1"/>
</dbReference>
<evidence type="ECO:0000259" key="10">
    <source>
        <dbReference type="Pfam" id="PF02670"/>
    </source>
</evidence>
<dbReference type="Pfam" id="PF02670">
    <property type="entry name" value="DXP_reductoisom"/>
    <property type="match status" value="1"/>
</dbReference>
<evidence type="ECO:0000256" key="3">
    <source>
        <dbReference type="ARBA" id="ARBA00022723"/>
    </source>
</evidence>
<evidence type="ECO:0000259" key="11">
    <source>
        <dbReference type="Pfam" id="PF08436"/>
    </source>
</evidence>
<feature type="binding site" evidence="9">
    <location>
        <position position="165"/>
    </location>
    <ligand>
        <name>Mn(2+)</name>
        <dbReference type="ChEBI" id="CHEBI:29035"/>
    </ligand>
</feature>
<dbReference type="NCBIfam" id="TIGR00243">
    <property type="entry name" value="Dxr"/>
    <property type="match status" value="1"/>
</dbReference>
<reference evidence="13 14" key="1">
    <citation type="journal article" date="2017" name="Water Res.">
        <title>Comammox in drinking water systems.</title>
        <authorList>
            <person name="Wang Y."/>
            <person name="Ma L."/>
            <person name="Mao Y."/>
            <person name="Jiang X."/>
            <person name="Xia Y."/>
            <person name="Yu K."/>
            <person name="Li B."/>
            <person name="Zhang T."/>
        </authorList>
    </citation>
    <scope>NUCLEOTIDE SEQUENCE [LARGE SCALE GENOMIC DNA]</scope>
    <source>
        <strain evidence="13">SG_bin8</strain>
    </source>
</reference>
<keyword evidence="6 9" id="KW-0464">Manganese</keyword>
<keyword evidence="7 9" id="KW-0414">Isoprene biosynthesis</keyword>
<dbReference type="EMBL" id="LWDL01000019">
    <property type="protein sequence ID" value="OQW51352.1"/>
    <property type="molecule type" value="Genomic_DNA"/>
</dbReference>
<feature type="domain" description="1-deoxy-D-xylulose 5-phosphate reductoisomerase N-terminal" evidence="10">
    <location>
        <begin position="20"/>
        <end position="145"/>
    </location>
</feature>
<dbReference type="SUPFAM" id="SSF55347">
    <property type="entry name" value="Glyceraldehyde-3-phosphate dehydrogenase-like, C-terminal domain"/>
    <property type="match status" value="1"/>
</dbReference>
<feature type="binding site" evidence="9">
    <location>
        <position position="138"/>
    </location>
    <ligand>
        <name>1-deoxy-D-xylulose 5-phosphate</name>
        <dbReference type="ChEBI" id="CHEBI:57792"/>
    </ligand>
</feature>
<comment type="cofactor">
    <cofactor evidence="9">
        <name>Mg(2+)</name>
        <dbReference type="ChEBI" id="CHEBI:18420"/>
    </cofactor>
    <cofactor evidence="9">
        <name>Mn(2+)</name>
        <dbReference type="ChEBI" id="CHEBI:29035"/>
    </cofactor>
</comment>
<dbReference type="SUPFAM" id="SSF69055">
    <property type="entry name" value="1-deoxy-D-xylulose-5-phosphate reductoisomerase, C-terminal domain"/>
    <property type="match status" value="1"/>
</dbReference>
<evidence type="ECO:0000256" key="9">
    <source>
        <dbReference type="HAMAP-Rule" id="MF_00183"/>
    </source>
</evidence>
<feature type="binding site" evidence="9">
    <location>
        <position position="163"/>
    </location>
    <ligand>
        <name>Mn(2+)</name>
        <dbReference type="ChEBI" id="CHEBI:29035"/>
    </ligand>
</feature>
<dbReference type="FunFam" id="3.40.50.720:FF:000045">
    <property type="entry name" value="1-deoxy-D-xylulose 5-phosphate reductoisomerase"/>
    <property type="match status" value="1"/>
</dbReference>
<keyword evidence="4 9" id="KW-0521">NADP</keyword>
<name>A0A1W9HVL8_9HYPH</name>
<feature type="domain" description="DXP reductoisomerase C-terminal" evidence="12">
    <location>
        <begin position="274"/>
        <end position="394"/>
    </location>
</feature>
<dbReference type="InterPro" id="IPR036291">
    <property type="entry name" value="NAD(P)-bd_dom_sf"/>
</dbReference>
<evidence type="ECO:0000256" key="8">
    <source>
        <dbReference type="ARBA" id="ARBA00048543"/>
    </source>
</evidence>
<feature type="binding site" evidence="9">
    <location>
        <position position="165"/>
    </location>
    <ligand>
        <name>1-deoxy-D-xylulose 5-phosphate</name>
        <dbReference type="ChEBI" id="CHEBI:57792"/>
    </ligand>
</feature>
<feature type="binding site" evidence="9">
    <location>
        <position position="28"/>
    </location>
    <ligand>
        <name>NADPH</name>
        <dbReference type="ChEBI" id="CHEBI:57783"/>
    </ligand>
</feature>
<evidence type="ECO:0000313" key="14">
    <source>
        <dbReference type="Proteomes" id="UP000192872"/>
    </source>
</evidence>
<feature type="binding site" evidence="9">
    <location>
        <position position="53"/>
    </location>
    <ligand>
        <name>NADPH</name>
        <dbReference type="ChEBI" id="CHEBI:57783"/>
    </ligand>
</feature>
<keyword evidence="9" id="KW-0460">Magnesium</keyword>
<dbReference type="GO" id="GO:0030604">
    <property type="term" value="F:1-deoxy-D-xylulose-5-phosphate reductoisomerase activity"/>
    <property type="evidence" value="ECO:0007669"/>
    <property type="project" value="UniProtKB-UniRule"/>
</dbReference>
<dbReference type="InterPro" id="IPR003821">
    <property type="entry name" value="DXP_reductoisomerase"/>
</dbReference>
<feature type="binding site" evidence="9">
    <location>
        <position position="164"/>
    </location>
    <ligand>
        <name>1-deoxy-D-xylulose 5-phosphate</name>
        <dbReference type="ChEBI" id="CHEBI:57792"/>
    </ligand>
</feature>
<evidence type="ECO:0000256" key="5">
    <source>
        <dbReference type="ARBA" id="ARBA00023002"/>
    </source>
</evidence>
<feature type="domain" description="1-deoxy-D-xylulose 5-phosphate reductoisomerase C-terminal" evidence="11">
    <location>
        <begin position="159"/>
        <end position="242"/>
    </location>
</feature>
<comment type="function">
    <text evidence="9">Catalyzes the NADPH-dependent rearrangement and reduction of 1-deoxy-D-xylulose-5-phosphate (DXP) to 2-C-methyl-D-erythritol 4-phosphate (MEP).</text>
</comment>
<feature type="binding site" evidence="9">
    <location>
        <position position="225"/>
    </location>
    <ligand>
        <name>1-deoxy-D-xylulose 5-phosphate</name>
        <dbReference type="ChEBI" id="CHEBI:57792"/>
    </ligand>
</feature>
<dbReference type="GO" id="GO:0016853">
    <property type="term" value="F:isomerase activity"/>
    <property type="evidence" value="ECO:0007669"/>
    <property type="project" value="UniProtKB-KW"/>
</dbReference>
<dbReference type="Proteomes" id="UP000192872">
    <property type="component" value="Unassembled WGS sequence"/>
</dbReference>
<feature type="binding site" evidence="9">
    <location>
        <position position="212"/>
    </location>
    <ligand>
        <name>1-deoxy-D-xylulose 5-phosphate</name>
        <dbReference type="ChEBI" id="CHEBI:57792"/>
    </ligand>
</feature>
<dbReference type="Gene3D" id="3.40.50.720">
    <property type="entry name" value="NAD(P)-binding Rossmann-like Domain"/>
    <property type="match status" value="1"/>
</dbReference>
<comment type="similarity">
    <text evidence="2 9">Belongs to the DXR family.</text>
</comment>
<evidence type="ECO:0000256" key="4">
    <source>
        <dbReference type="ARBA" id="ARBA00022857"/>
    </source>
</evidence>
<feature type="binding site" evidence="9">
    <location>
        <position position="137"/>
    </location>
    <ligand>
        <name>NADPH</name>
        <dbReference type="ChEBI" id="CHEBI:57783"/>
    </ligand>
</feature>
<evidence type="ECO:0000256" key="7">
    <source>
        <dbReference type="ARBA" id="ARBA00023229"/>
    </source>
</evidence>